<evidence type="ECO:0000256" key="6">
    <source>
        <dbReference type="ARBA" id="ARBA00023040"/>
    </source>
</evidence>
<dbReference type="PaxDb" id="30732-ENSOMEP00000006195"/>
<evidence type="ECO:0000256" key="11">
    <source>
        <dbReference type="ARBA" id="ARBA00023224"/>
    </source>
</evidence>
<evidence type="ECO:0000256" key="13">
    <source>
        <dbReference type="ARBA" id="ARBA00030379"/>
    </source>
</evidence>
<dbReference type="GO" id="GO:0004941">
    <property type="term" value="F:beta2-adrenergic receptor activity"/>
    <property type="evidence" value="ECO:0007669"/>
    <property type="project" value="TreeGrafter"/>
</dbReference>
<evidence type="ECO:0000259" key="17">
    <source>
        <dbReference type="PROSITE" id="PS50262"/>
    </source>
</evidence>
<feature type="domain" description="G-protein coupled receptors family 1 profile" evidence="17">
    <location>
        <begin position="42"/>
        <end position="367"/>
    </location>
</feature>
<evidence type="ECO:0000256" key="1">
    <source>
        <dbReference type="ARBA" id="ARBA00004651"/>
    </source>
</evidence>
<dbReference type="GO" id="GO:0043410">
    <property type="term" value="P:positive regulation of MAPK cascade"/>
    <property type="evidence" value="ECO:0007669"/>
    <property type="project" value="TreeGrafter"/>
</dbReference>
<feature type="transmembrane region" description="Helical" evidence="16">
    <location>
        <begin position="142"/>
        <end position="163"/>
    </location>
</feature>
<evidence type="ECO:0000313" key="19">
    <source>
        <dbReference type="Proteomes" id="UP000261560"/>
    </source>
</evidence>
<dbReference type="GO" id="GO:0051380">
    <property type="term" value="F:norepinephrine binding"/>
    <property type="evidence" value="ECO:0007669"/>
    <property type="project" value="TreeGrafter"/>
</dbReference>
<feature type="region of interest" description="Disordered" evidence="15">
    <location>
        <begin position="272"/>
        <end position="300"/>
    </location>
</feature>
<dbReference type="PRINTS" id="PR01103">
    <property type="entry name" value="ADRENERGICR"/>
</dbReference>
<dbReference type="Proteomes" id="UP000261560">
    <property type="component" value="Unplaced"/>
</dbReference>
<keyword evidence="6 14" id="KW-0297">G-protein coupled receptor</keyword>
<feature type="transmembrane region" description="Helical" evidence="16">
    <location>
        <begin position="311"/>
        <end position="338"/>
    </location>
</feature>
<dbReference type="SMART" id="SM01381">
    <property type="entry name" value="7TM_GPCR_Srsx"/>
    <property type="match status" value="1"/>
</dbReference>
<dbReference type="STRING" id="30732.ENSOMEP00000006195"/>
<dbReference type="PROSITE" id="PS00237">
    <property type="entry name" value="G_PROTEIN_RECEP_F1_1"/>
    <property type="match status" value="1"/>
</dbReference>
<feature type="compositionally biased region" description="Basic and acidic residues" evidence="15">
    <location>
        <begin position="276"/>
        <end position="295"/>
    </location>
</feature>
<keyword evidence="9" id="KW-1015">Disulfide bond</keyword>
<evidence type="ECO:0000256" key="3">
    <source>
        <dbReference type="ARBA" id="ARBA00022475"/>
    </source>
</evidence>
<dbReference type="OMA" id="LNMQQTE"/>
<dbReference type="InterPro" id="IPR000276">
    <property type="entry name" value="GPCR_Rhodpsn"/>
</dbReference>
<evidence type="ECO:0000256" key="8">
    <source>
        <dbReference type="ARBA" id="ARBA00023139"/>
    </source>
</evidence>
<feature type="transmembrane region" description="Helical" evidence="16">
    <location>
        <begin position="101"/>
        <end position="121"/>
    </location>
</feature>
<dbReference type="InterPro" id="IPR017452">
    <property type="entry name" value="GPCR_Rhodpsn_7TM"/>
</dbReference>
<dbReference type="GO" id="GO:0071880">
    <property type="term" value="P:adenylate cyclase-activating adrenergic receptor signaling pathway"/>
    <property type="evidence" value="ECO:0007669"/>
    <property type="project" value="TreeGrafter"/>
</dbReference>
<gene>
    <name evidence="18" type="primary">ADRB2</name>
</gene>
<keyword evidence="8" id="KW-0564">Palmitate</keyword>
<dbReference type="SUPFAM" id="SSF81321">
    <property type="entry name" value="Family A G protein-coupled receptor-like"/>
    <property type="match status" value="1"/>
</dbReference>
<evidence type="ECO:0000256" key="14">
    <source>
        <dbReference type="RuleBase" id="RU000688"/>
    </source>
</evidence>
<keyword evidence="7 16" id="KW-0472">Membrane</keyword>
<evidence type="ECO:0000256" key="15">
    <source>
        <dbReference type="SAM" id="MobiDB-lite"/>
    </source>
</evidence>
<keyword evidence="4 14" id="KW-0812">Transmembrane</keyword>
<proteinExistence type="inferred from homology"/>
<reference evidence="18" key="1">
    <citation type="submission" date="2025-05" db="UniProtKB">
        <authorList>
            <consortium name="Ensembl"/>
        </authorList>
    </citation>
    <scope>IDENTIFICATION</scope>
</reference>
<comment type="similarity">
    <text evidence="14">Belongs to the G-protein coupled receptor 1 family.</text>
</comment>
<feature type="region of interest" description="Disordered" evidence="15">
    <location>
        <begin position="398"/>
        <end position="417"/>
    </location>
</feature>
<feature type="transmembrane region" description="Helical" evidence="16">
    <location>
        <begin position="25"/>
        <end position="50"/>
    </location>
</feature>
<evidence type="ECO:0000256" key="16">
    <source>
        <dbReference type="SAM" id="Phobius"/>
    </source>
</evidence>
<dbReference type="InterPro" id="IPR002233">
    <property type="entry name" value="ADR_fam"/>
</dbReference>
<evidence type="ECO:0000256" key="7">
    <source>
        <dbReference type="ARBA" id="ARBA00023136"/>
    </source>
</evidence>
<evidence type="ECO:0000256" key="2">
    <source>
        <dbReference type="ARBA" id="ARBA00022188"/>
    </source>
</evidence>
<dbReference type="Gene3D" id="1.20.1070.10">
    <property type="entry name" value="Rhodopsin 7-helix transmembrane proteins"/>
    <property type="match status" value="1"/>
</dbReference>
<evidence type="ECO:0000256" key="4">
    <source>
        <dbReference type="ARBA" id="ARBA00022692"/>
    </source>
</evidence>
<dbReference type="AlphaFoldDB" id="A0A3B3BLP7"/>
<keyword evidence="3" id="KW-1003">Cell membrane</keyword>
<evidence type="ECO:0000256" key="9">
    <source>
        <dbReference type="ARBA" id="ARBA00023157"/>
    </source>
</evidence>
<dbReference type="GO" id="GO:0002025">
    <property type="term" value="P:norepinephrine-epinephrine-mediated vasodilation involved in regulation of systemic arterial blood pressure"/>
    <property type="evidence" value="ECO:0007669"/>
    <property type="project" value="TreeGrafter"/>
</dbReference>
<dbReference type="PROSITE" id="PS50262">
    <property type="entry name" value="G_PROTEIN_RECEP_F1_2"/>
    <property type="match status" value="1"/>
</dbReference>
<organism evidence="18 19">
    <name type="scientific">Oryzias melastigma</name>
    <name type="common">Marine medaka</name>
    <dbReference type="NCBI Taxonomy" id="30732"/>
    <lineage>
        <taxon>Eukaryota</taxon>
        <taxon>Metazoa</taxon>
        <taxon>Chordata</taxon>
        <taxon>Craniata</taxon>
        <taxon>Vertebrata</taxon>
        <taxon>Euteleostomi</taxon>
        <taxon>Actinopterygii</taxon>
        <taxon>Neopterygii</taxon>
        <taxon>Teleostei</taxon>
        <taxon>Neoteleostei</taxon>
        <taxon>Acanthomorphata</taxon>
        <taxon>Ovalentaria</taxon>
        <taxon>Atherinomorphae</taxon>
        <taxon>Beloniformes</taxon>
        <taxon>Adrianichthyidae</taxon>
        <taxon>Oryziinae</taxon>
        <taxon>Oryzias</taxon>
    </lineage>
</organism>
<dbReference type="Ensembl" id="ENSOMET00000006214.1">
    <property type="protein sequence ID" value="ENSOMEP00000006195.1"/>
    <property type="gene ID" value="ENSOMEG00000007249.1"/>
</dbReference>
<evidence type="ECO:0000313" key="18">
    <source>
        <dbReference type="Ensembl" id="ENSOMEP00000006189.1"/>
    </source>
</evidence>
<dbReference type="PANTHER" id="PTHR24248">
    <property type="entry name" value="ADRENERGIC RECEPTOR-RELATED G-PROTEIN COUPLED RECEPTOR"/>
    <property type="match status" value="1"/>
</dbReference>
<dbReference type="PRINTS" id="PR00237">
    <property type="entry name" value="GPCRRHODOPSN"/>
</dbReference>
<dbReference type="GeneTree" id="ENSGT00940000159538"/>
<feature type="transmembrane region" description="Helical" evidence="16">
    <location>
        <begin position="190"/>
        <end position="211"/>
    </location>
</feature>
<sequence length="477" mass="53742">MANESSVSNSSSSDLNSPQYSDAELVLLAVAMAILVLAIVLGNVMVISAILRFHRLQTVTNLFIASLAVADLIMGVVVVPFSSSNILLSSWKFGNFMCDFWTATDVLCVTASIETLCVIALDRYLAITLPLRYPTLLTRARAIAAILAVWAVASLISFLPIYLKLWMSKDLQALECVKREDCCEFHTNQAYAVISSIVSFYLPLVVMIFLYSRVFQEAQKQLKKIRGREQHFYNMHYSTQLACPDDSPVMNTRRAENREAMAEDRLNMQQLEEVESDKGEKNEENRANTQREEGKQSSAKRLKFSLKEHKALKTLGIIMGTFTLCWLPFFILNIVMAYSDKNSINDVPFRLLNWLGYSNSAFNPLIYCRSPDFRHAFQEILHLRGKGGSRRAWRWCSRRSRRSNPQQRPNGSVNTDGVNTSLWGDSVHTSKQVVSLTLDPQTSCSEQVLDVAPGSMSTWQANSPSKWSCKEIKASVV</sequence>
<keyword evidence="10 14" id="KW-0675">Receptor</keyword>
<keyword evidence="12" id="KW-0449">Lipoprotein</keyword>
<keyword evidence="11 14" id="KW-0807">Transducer</keyword>
<name>A0A3B3BLP7_ORYME</name>
<dbReference type="Ensembl" id="ENSOMET00000006228.1">
    <property type="protein sequence ID" value="ENSOMEP00000006189.1"/>
    <property type="gene ID" value="ENSOMEG00000007249.1"/>
</dbReference>
<keyword evidence="5 16" id="KW-1133">Transmembrane helix</keyword>
<dbReference type="GO" id="GO:0005886">
    <property type="term" value="C:plasma membrane"/>
    <property type="evidence" value="ECO:0007669"/>
    <property type="project" value="UniProtKB-SubCell"/>
</dbReference>
<comment type="subcellular location">
    <subcellularLocation>
        <location evidence="1">Cell membrane</location>
        <topology evidence="1">Multi-pass membrane protein</topology>
    </subcellularLocation>
</comment>
<dbReference type="Pfam" id="PF00001">
    <property type="entry name" value="7tm_1"/>
    <property type="match status" value="1"/>
</dbReference>
<protein>
    <recommendedName>
        <fullName evidence="2">Beta-2 adrenergic receptor</fullName>
    </recommendedName>
    <alternativeName>
        <fullName evidence="13">Beta-2 adrenoreceptor</fullName>
    </alternativeName>
</protein>
<evidence type="ECO:0000256" key="5">
    <source>
        <dbReference type="ARBA" id="ARBA00022989"/>
    </source>
</evidence>
<keyword evidence="19" id="KW-1185">Reference proteome</keyword>
<feature type="transmembrane region" description="Helical" evidence="16">
    <location>
        <begin position="62"/>
        <end position="81"/>
    </location>
</feature>
<dbReference type="PANTHER" id="PTHR24248:SF21">
    <property type="entry name" value="BETA-2 ADRENERGIC RECEPTOR"/>
    <property type="match status" value="1"/>
</dbReference>
<evidence type="ECO:0000256" key="10">
    <source>
        <dbReference type="ARBA" id="ARBA00023170"/>
    </source>
</evidence>
<evidence type="ECO:0000256" key="12">
    <source>
        <dbReference type="ARBA" id="ARBA00023288"/>
    </source>
</evidence>
<accession>A0A3B3BLP7</accession>
<dbReference type="OrthoDB" id="5975661at2759"/>